<keyword evidence="2" id="KW-1185">Reference proteome</keyword>
<dbReference type="EMBL" id="BAABJO010000003">
    <property type="protein sequence ID" value="GAA5112818.1"/>
    <property type="molecule type" value="Genomic_DNA"/>
</dbReference>
<protein>
    <submittedName>
        <fullName evidence="1">Uncharacterized protein</fullName>
    </submittedName>
</protein>
<organism evidence="1 2">
    <name type="scientific">Pseudonocardia adelaidensis</name>
    <dbReference type="NCBI Taxonomy" id="648754"/>
    <lineage>
        <taxon>Bacteria</taxon>
        <taxon>Bacillati</taxon>
        <taxon>Actinomycetota</taxon>
        <taxon>Actinomycetes</taxon>
        <taxon>Pseudonocardiales</taxon>
        <taxon>Pseudonocardiaceae</taxon>
        <taxon>Pseudonocardia</taxon>
    </lineage>
</organism>
<reference evidence="2" key="1">
    <citation type="journal article" date="2019" name="Int. J. Syst. Evol. Microbiol.">
        <title>The Global Catalogue of Microorganisms (GCM) 10K type strain sequencing project: providing services to taxonomists for standard genome sequencing and annotation.</title>
        <authorList>
            <consortium name="The Broad Institute Genomics Platform"/>
            <consortium name="The Broad Institute Genome Sequencing Center for Infectious Disease"/>
            <person name="Wu L."/>
            <person name="Ma J."/>
        </authorList>
    </citation>
    <scope>NUCLEOTIDE SEQUENCE [LARGE SCALE GENOMIC DNA]</scope>
    <source>
        <strain evidence="2">JCM 18302</strain>
    </source>
</reference>
<evidence type="ECO:0000313" key="1">
    <source>
        <dbReference type="EMBL" id="GAA5112818.1"/>
    </source>
</evidence>
<comment type="caution">
    <text evidence="1">The sequence shown here is derived from an EMBL/GenBank/DDBJ whole genome shotgun (WGS) entry which is preliminary data.</text>
</comment>
<evidence type="ECO:0000313" key="2">
    <source>
        <dbReference type="Proteomes" id="UP001500804"/>
    </source>
</evidence>
<proteinExistence type="predicted"/>
<dbReference type="Proteomes" id="UP001500804">
    <property type="component" value="Unassembled WGS sequence"/>
</dbReference>
<name>A0ABP9NBY9_9PSEU</name>
<gene>
    <name evidence="1" type="ORF">GCM10023320_07530</name>
</gene>
<sequence length="54" mass="5899">MWCGQGNARAKQAQKDQALRRARAVPVPAMQCPAAGRLTGVHQLDEQVRTACRP</sequence>
<accession>A0ABP9NBY9</accession>